<comment type="subcellular location">
    <subcellularLocation>
        <location evidence="1">Cytoplasm</location>
        <location evidence="1">Cytoskeleton</location>
        <location evidence="1">Cilium axoneme</location>
    </subcellularLocation>
</comment>
<evidence type="ECO:0000313" key="3">
    <source>
        <dbReference type="Proteomes" id="UP000815325"/>
    </source>
</evidence>
<dbReference type="Proteomes" id="UP000815325">
    <property type="component" value="Unassembled WGS sequence"/>
</dbReference>
<accession>A0ABQ7GGI6</accession>
<dbReference type="SUPFAM" id="SSF52047">
    <property type="entry name" value="RNI-like"/>
    <property type="match status" value="1"/>
</dbReference>
<dbReference type="EMBL" id="MU069795">
    <property type="protein sequence ID" value="KAF5833720.1"/>
    <property type="molecule type" value="Genomic_DNA"/>
</dbReference>
<sequence length="503" mass="55701">MATLHSLPEHLVGQIYMLLPRDSQKAFYASTKAVSTAPSILHHHFSKLIISLKGKATINPLLTLPSKATLRHLVFDYSFSYGNPALPLSSIMLLPQFEEQRSKVLALFREVQVIEFKGSPDFKNEAAFQYMGQFLRTHAPSLHTIKLPKGGWPSAFLDALTASDGGRNIRHLEMYDSRREHLEALAKFRGLEFLRLSMARDIGCLKSVFAPLCQLKKLSLFPLPPADVVATLPASLETISFDNPSFGQCLSTDFCAVLVELLSCACSGLLPALQRIHIPKLCFWTTTYPWVFERILQELILCLSAATPAAVQVDEICFKGDPEEEQVSIHPMSWSICGVLTPSASKASFLGVRVTESDMAQLISHCPSVKDLQFGDACCYKGLSKCLSTVVEGLRFLERLDICYDPLWDPLEPSTYIPGSGLDVLSACALLSPSRTCVLKVMLRLHTHCDEASVDAACHELRSLHWAWDCIHRKLERMGGTSQQVVLESNLGELGHPSSEVSE</sequence>
<keyword evidence="3" id="KW-1185">Reference proteome</keyword>
<dbReference type="InterPro" id="IPR032675">
    <property type="entry name" value="LRR_dom_sf"/>
</dbReference>
<gene>
    <name evidence="2" type="ORF">DUNSADRAFT_9918</name>
</gene>
<dbReference type="Gene3D" id="3.80.10.10">
    <property type="entry name" value="Ribonuclease Inhibitor"/>
    <property type="match status" value="1"/>
</dbReference>
<evidence type="ECO:0000256" key="1">
    <source>
        <dbReference type="ARBA" id="ARBA00004430"/>
    </source>
</evidence>
<reference evidence="2" key="1">
    <citation type="submission" date="2017-08" db="EMBL/GenBank/DDBJ databases">
        <authorList>
            <person name="Polle J.E."/>
            <person name="Barry K."/>
            <person name="Cushman J."/>
            <person name="Schmutz J."/>
            <person name="Tran D."/>
            <person name="Hathwaick L.T."/>
            <person name="Yim W.C."/>
            <person name="Jenkins J."/>
            <person name="Mckie-Krisberg Z.M."/>
            <person name="Prochnik S."/>
            <person name="Lindquist E."/>
            <person name="Dockter R.B."/>
            <person name="Adam C."/>
            <person name="Molina H."/>
            <person name="Bunkerborg J."/>
            <person name="Jin E."/>
            <person name="Buchheim M."/>
            <person name="Magnuson J."/>
        </authorList>
    </citation>
    <scope>NUCLEOTIDE SEQUENCE</scope>
    <source>
        <strain evidence="2">CCAP 19/18</strain>
    </source>
</reference>
<protein>
    <submittedName>
        <fullName evidence="2">Uncharacterized protein</fullName>
    </submittedName>
</protein>
<evidence type="ECO:0000313" key="2">
    <source>
        <dbReference type="EMBL" id="KAF5833720.1"/>
    </source>
</evidence>
<name>A0ABQ7GGI6_DUNSA</name>
<comment type="caution">
    <text evidence="2">The sequence shown here is derived from an EMBL/GenBank/DDBJ whole genome shotgun (WGS) entry which is preliminary data.</text>
</comment>
<proteinExistence type="predicted"/>
<organism evidence="2 3">
    <name type="scientific">Dunaliella salina</name>
    <name type="common">Green alga</name>
    <name type="synonym">Protococcus salinus</name>
    <dbReference type="NCBI Taxonomy" id="3046"/>
    <lineage>
        <taxon>Eukaryota</taxon>
        <taxon>Viridiplantae</taxon>
        <taxon>Chlorophyta</taxon>
        <taxon>core chlorophytes</taxon>
        <taxon>Chlorophyceae</taxon>
        <taxon>CS clade</taxon>
        <taxon>Chlamydomonadales</taxon>
        <taxon>Dunaliellaceae</taxon>
        <taxon>Dunaliella</taxon>
    </lineage>
</organism>